<dbReference type="InterPro" id="IPR036134">
    <property type="entry name" value="Crypto/Photolyase_FAD-like_sf"/>
</dbReference>
<dbReference type="Gene3D" id="3.40.50.620">
    <property type="entry name" value="HUPs"/>
    <property type="match status" value="1"/>
</dbReference>
<evidence type="ECO:0000313" key="11">
    <source>
        <dbReference type="Proteomes" id="UP000027456"/>
    </source>
</evidence>
<dbReference type="PRINTS" id="PR00147">
    <property type="entry name" value="DNAPHOTLYASE"/>
</dbReference>
<feature type="compositionally biased region" description="Basic residues" evidence="8">
    <location>
        <begin position="584"/>
        <end position="595"/>
    </location>
</feature>
<evidence type="ECO:0000313" key="10">
    <source>
        <dbReference type="EMBL" id="KEP51188.1"/>
    </source>
</evidence>
<dbReference type="GO" id="GO:0000719">
    <property type="term" value="P:photoreactive repair"/>
    <property type="evidence" value="ECO:0007669"/>
    <property type="project" value="TreeGrafter"/>
</dbReference>
<dbReference type="PANTHER" id="PTHR11455">
    <property type="entry name" value="CRYPTOCHROME"/>
    <property type="match status" value="1"/>
</dbReference>
<feature type="binding site" evidence="5">
    <location>
        <begin position="371"/>
        <end position="380"/>
    </location>
    <ligand>
        <name>FAD</name>
        <dbReference type="ChEBI" id="CHEBI:57692"/>
    </ligand>
</feature>
<dbReference type="GO" id="GO:0071949">
    <property type="term" value="F:FAD binding"/>
    <property type="evidence" value="ECO:0007669"/>
    <property type="project" value="TreeGrafter"/>
</dbReference>
<feature type="domain" description="Photolyase/cryptochrome alpha/beta" evidence="9">
    <location>
        <begin position="4"/>
        <end position="170"/>
    </location>
</feature>
<dbReference type="Pfam" id="PF00875">
    <property type="entry name" value="DNA_photolyase"/>
    <property type="match status" value="1"/>
</dbReference>
<feature type="compositionally biased region" description="Basic and acidic residues" evidence="8">
    <location>
        <begin position="574"/>
        <end position="583"/>
    </location>
</feature>
<keyword evidence="11" id="KW-1185">Reference proteome</keyword>
<feature type="binding site" evidence="5">
    <location>
        <position position="310"/>
    </location>
    <ligand>
        <name>FAD</name>
        <dbReference type="ChEBI" id="CHEBI:57692"/>
    </ligand>
</feature>
<gene>
    <name evidence="10" type="ORF">V565_066000</name>
</gene>
<keyword evidence="2 5" id="KW-0285">Flavoprotein</keyword>
<dbReference type="SUPFAM" id="SSF48173">
    <property type="entry name" value="Cryptochrome/photolyase FAD-binding domain"/>
    <property type="match status" value="1"/>
</dbReference>
<dbReference type="Gene3D" id="1.10.579.10">
    <property type="entry name" value="DNA Cyclobutane Dipyrimidine Photolyase, subunit A, domain 3"/>
    <property type="match status" value="1"/>
</dbReference>
<feature type="region of interest" description="Disordered" evidence="8">
    <location>
        <begin position="544"/>
        <end position="595"/>
    </location>
</feature>
<dbReference type="STRING" id="1423351.A0A074S2T8"/>
<dbReference type="PANTHER" id="PTHR11455:SF22">
    <property type="entry name" value="CRYPTOCHROME DASH"/>
    <property type="match status" value="1"/>
</dbReference>
<organism evidence="10 11">
    <name type="scientific">Rhizoctonia solani 123E</name>
    <dbReference type="NCBI Taxonomy" id="1423351"/>
    <lineage>
        <taxon>Eukaryota</taxon>
        <taxon>Fungi</taxon>
        <taxon>Dikarya</taxon>
        <taxon>Basidiomycota</taxon>
        <taxon>Agaricomycotina</taxon>
        <taxon>Agaricomycetes</taxon>
        <taxon>Cantharellales</taxon>
        <taxon>Ceratobasidiaceae</taxon>
        <taxon>Rhizoctonia</taxon>
    </lineage>
</organism>
<dbReference type="AlphaFoldDB" id="A0A074S2T8"/>
<evidence type="ECO:0000256" key="1">
    <source>
        <dbReference type="ARBA" id="ARBA00005862"/>
    </source>
</evidence>
<comment type="cofactor">
    <cofactor evidence="7">
        <name>(6R)-5,10-methylene-5,6,7,8-tetrahydrofolate</name>
        <dbReference type="ChEBI" id="CHEBI:15636"/>
    </cofactor>
    <text evidence="7">Binds 1 5,10-methenyltetrahydrofolate (MTHF) per subunit.</text>
</comment>
<reference evidence="10 11" key="1">
    <citation type="submission" date="2013-12" db="EMBL/GenBank/DDBJ databases">
        <authorList>
            <person name="Cubeta M."/>
            <person name="Pakala S."/>
            <person name="Fedorova N."/>
            <person name="Thomas E."/>
            <person name="Dean R."/>
            <person name="Jabaji S."/>
            <person name="Neate S."/>
            <person name="Toda T."/>
            <person name="Tavantzis S."/>
            <person name="Vilgalys R."/>
            <person name="Bharathan N."/>
            <person name="Pakala S."/>
            <person name="Losada L.S."/>
            <person name="Zafar N."/>
            <person name="Nierman W."/>
        </authorList>
    </citation>
    <scope>NUCLEOTIDE SEQUENCE [LARGE SCALE GENOMIC DNA]</scope>
    <source>
        <strain evidence="10 11">123E</strain>
    </source>
</reference>
<dbReference type="GO" id="GO:0003684">
    <property type="term" value="F:damaged DNA binding"/>
    <property type="evidence" value="ECO:0007669"/>
    <property type="project" value="TreeGrafter"/>
</dbReference>
<feature type="site" description="Electron transfer via tryptophanyl radical" evidence="6">
    <location>
        <position position="485"/>
    </location>
</feature>
<keyword evidence="3 5" id="KW-0274">FAD</keyword>
<comment type="cofactor">
    <cofactor evidence="5 7">
        <name>FAD</name>
        <dbReference type="ChEBI" id="CHEBI:57692"/>
    </cofactor>
    <text evidence="5 7">Binds 1 FAD per subunit.</text>
</comment>
<evidence type="ECO:0000256" key="3">
    <source>
        <dbReference type="ARBA" id="ARBA00022827"/>
    </source>
</evidence>
<dbReference type="Gene3D" id="1.25.40.80">
    <property type="match status" value="1"/>
</dbReference>
<evidence type="ECO:0000256" key="6">
    <source>
        <dbReference type="PIRSR" id="PIRSR602081-2"/>
    </source>
</evidence>
<accession>A0A074S2T8</accession>
<feature type="site" description="Electron transfer via tryptophanyl radical" evidence="6">
    <location>
        <position position="462"/>
    </location>
</feature>
<proteinExistence type="inferred from homology"/>
<protein>
    <recommendedName>
        <fullName evidence="7">Cryptochrome DASH</fullName>
    </recommendedName>
</protein>
<dbReference type="InterPro" id="IPR014729">
    <property type="entry name" value="Rossmann-like_a/b/a_fold"/>
</dbReference>
<evidence type="ECO:0000256" key="4">
    <source>
        <dbReference type="ARBA" id="ARBA00022991"/>
    </source>
</evidence>
<comment type="caution">
    <text evidence="10">The sequence shown here is derived from an EMBL/GenBank/DDBJ whole genome shotgun (WGS) entry which is preliminary data.</text>
</comment>
<dbReference type="InterPro" id="IPR036155">
    <property type="entry name" value="Crypto/Photolyase_N_sf"/>
</dbReference>
<dbReference type="GO" id="GO:0003904">
    <property type="term" value="F:deoxyribodipyrimidine photo-lyase activity"/>
    <property type="evidence" value="ECO:0007669"/>
    <property type="project" value="TreeGrafter"/>
</dbReference>
<feature type="binding site" evidence="5">
    <location>
        <begin position="323"/>
        <end position="327"/>
    </location>
    <ligand>
        <name>FAD</name>
        <dbReference type="ChEBI" id="CHEBI:57692"/>
    </ligand>
</feature>
<dbReference type="OrthoDB" id="435881at2759"/>
<feature type="site" description="Electron transfer via tryptophanyl radical" evidence="6">
    <location>
        <position position="409"/>
    </location>
</feature>
<feature type="binding site" evidence="5">
    <location>
        <begin position="475"/>
        <end position="477"/>
    </location>
    <ligand>
        <name>FAD</name>
        <dbReference type="ChEBI" id="CHEBI:57692"/>
    </ligand>
</feature>
<dbReference type="NCBIfam" id="TIGR02765">
    <property type="entry name" value="crypto_DASH"/>
    <property type="match status" value="1"/>
</dbReference>
<name>A0A074S2T8_9AGAM</name>
<dbReference type="HOGENOM" id="CLU_010348_6_2_1"/>
<dbReference type="Pfam" id="PF03441">
    <property type="entry name" value="FAD_binding_7"/>
    <property type="match status" value="1"/>
</dbReference>
<sequence length="595" mass="67073">MARRIAIALLRNDLRVSDNPILHAARNASGITHLLPLFVFDDRQVELSGVVGYREAQHSGDEPLPIAKTRICGFWRTGRHRVSLTSSHFLVQSVFDLKSQLKSAGSDLGVYLGRPENVVPHLIHQLQKQGDTIEGVWLQRESASEEVSVEQQLSRALQGMRTTLHLDSGARTLVHESDLPFQLPSQLPDVFTVFRKRVEGLNENMVRPVLPYPSKGEWKPYPTLKDYTKDTSSRSIFALPNDMTEDHFIEQLTAPLVAEPVPGDTSHGTAYYEVPGAAFPFKGGESAARQRLDYYLGIGGTEESCPATTYKETRNGLLGADYSTKFSPYLTFGCLTAREIAARCDDLEDRLREAGSLTDTARKNIYWIKFELLWRDYMFFVNIKYGNNLFKPQGLLTGASPGKSEWIEWENRNDKLQAWFEGRTGVPFVDACMRELASTGYMSNRGRQNVASYLTKDMYFDWRIGAEFFESFLLDYDPASNYGNWAYVAGVGNDPRQGRKFNIIKQANDYDPNGEYVKQWVPEVSGSELTGFQRHIPWRVWSGAEESRGSGSYPRSPVVEDSGWKRFYSTGDGKQGKHGERGSKGGRGKGRGRKH</sequence>
<dbReference type="SUPFAM" id="SSF52425">
    <property type="entry name" value="Cryptochrome/photolyase, N-terminal domain"/>
    <property type="match status" value="1"/>
</dbReference>
<evidence type="ECO:0000256" key="7">
    <source>
        <dbReference type="RuleBase" id="RU367151"/>
    </source>
</evidence>
<keyword evidence="4 7" id="KW-0157">Chromophore</keyword>
<comment type="similarity">
    <text evidence="1 7">Belongs to the DNA photolyase class-1 family.</text>
</comment>
<dbReference type="Proteomes" id="UP000027456">
    <property type="component" value="Unassembled WGS sequence"/>
</dbReference>
<evidence type="ECO:0000256" key="8">
    <source>
        <dbReference type="SAM" id="MobiDB-lite"/>
    </source>
</evidence>
<dbReference type="InterPro" id="IPR014133">
    <property type="entry name" value="Cry_DASH"/>
</dbReference>
<evidence type="ECO:0000256" key="2">
    <source>
        <dbReference type="ARBA" id="ARBA00022630"/>
    </source>
</evidence>
<dbReference type="EMBL" id="AZST01000187">
    <property type="protein sequence ID" value="KEP51188.1"/>
    <property type="molecule type" value="Genomic_DNA"/>
</dbReference>
<dbReference type="InterPro" id="IPR002081">
    <property type="entry name" value="Cryptochrome/DNA_photolyase_1"/>
</dbReference>
<dbReference type="PROSITE" id="PS51645">
    <property type="entry name" value="PHR_CRY_ALPHA_BETA"/>
    <property type="match status" value="1"/>
</dbReference>
<evidence type="ECO:0000259" key="9">
    <source>
        <dbReference type="PROSITE" id="PS51645"/>
    </source>
</evidence>
<dbReference type="InterPro" id="IPR006050">
    <property type="entry name" value="DNA_photolyase_N"/>
</dbReference>
<dbReference type="InterPro" id="IPR005101">
    <property type="entry name" value="Cryptochr/Photolyase_FAD-bd"/>
</dbReference>
<evidence type="ECO:0000256" key="5">
    <source>
        <dbReference type="PIRSR" id="PIRSR602081-1"/>
    </source>
</evidence>
<comment type="function">
    <text evidence="7">May have a photoreceptor function.</text>
</comment>